<evidence type="ECO:0000256" key="2">
    <source>
        <dbReference type="SAM" id="MobiDB-lite"/>
    </source>
</evidence>
<evidence type="ECO:0000256" key="1">
    <source>
        <dbReference type="ARBA" id="ARBA00022801"/>
    </source>
</evidence>
<dbReference type="Proteomes" id="UP000231962">
    <property type="component" value="Unassembled WGS sequence"/>
</dbReference>
<evidence type="ECO:0000313" key="4">
    <source>
        <dbReference type="EMBL" id="PJZ68795.1"/>
    </source>
</evidence>
<feature type="region of interest" description="Disordered" evidence="2">
    <location>
        <begin position="1"/>
        <end position="20"/>
    </location>
</feature>
<dbReference type="RefSeq" id="WP_100714809.1">
    <property type="nucleotide sequence ID" value="NZ_NPDY01000016.1"/>
</dbReference>
<dbReference type="InterPro" id="IPR029058">
    <property type="entry name" value="AB_hydrolase_fold"/>
</dbReference>
<proteinExistence type="predicted"/>
<dbReference type="Proteomes" id="UP000231990">
    <property type="component" value="Unassembled WGS sequence"/>
</dbReference>
<dbReference type="PRINTS" id="PR00412">
    <property type="entry name" value="EPOXHYDRLASE"/>
</dbReference>
<evidence type="ECO:0000313" key="6">
    <source>
        <dbReference type="Proteomes" id="UP000231962"/>
    </source>
</evidence>
<dbReference type="EMBL" id="NPDZ01000001">
    <property type="protein sequence ID" value="PJZ75150.1"/>
    <property type="molecule type" value="Genomic_DNA"/>
</dbReference>
<protein>
    <submittedName>
        <fullName evidence="5">Alpha/beta hydrolase</fullName>
    </submittedName>
</protein>
<evidence type="ECO:0000313" key="5">
    <source>
        <dbReference type="EMBL" id="PJZ75150.1"/>
    </source>
</evidence>
<accession>A0A2M9ZSU2</accession>
<comment type="caution">
    <text evidence="5">The sequence shown here is derived from an EMBL/GenBank/DDBJ whole genome shotgun (WGS) entry which is preliminary data.</text>
</comment>
<evidence type="ECO:0000313" key="7">
    <source>
        <dbReference type="Proteomes" id="UP000231990"/>
    </source>
</evidence>
<dbReference type="OrthoDB" id="9773293at2"/>
<name>A0A2M9ZSU2_9LEPT</name>
<organism evidence="5 7">
    <name type="scientific">Leptospira perolatii</name>
    <dbReference type="NCBI Taxonomy" id="2023191"/>
    <lineage>
        <taxon>Bacteria</taxon>
        <taxon>Pseudomonadati</taxon>
        <taxon>Spirochaetota</taxon>
        <taxon>Spirochaetia</taxon>
        <taxon>Leptospirales</taxon>
        <taxon>Leptospiraceae</taxon>
        <taxon>Leptospira</taxon>
    </lineage>
</organism>
<evidence type="ECO:0000259" key="3">
    <source>
        <dbReference type="Pfam" id="PF00561"/>
    </source>
</evidence>
<dbReference type="PANTHER" id="PTHR43329">
    <property type="entry name" value="EPOXIDE HYDROLASE"/>
    <property type="match status" value="1"/>
</dbReference>
<sequence length="340" mass="39374">MKVKNAKTAKVSSKAPNKKRSSLTNFDLAFSAEKKKGPGFSRDEFQEAYVPNGELSLYVKYNHTASESPNRPTLLFVHGYPDDHTTWSYQMEALSDKFNVAACDLRGSGKSSKPKEQKAYNVRRMMEDLEKVIQFIGNNKPVHLVAHDWGAVICWAFIADSKYSKWVTSYTAMGCPHPVLATKAMFRLLLSFNPIHWWKAFRQSIRSFYIIVFQIPWLPQWIWSTFSFRVWQLAMTMGGVPKKDPLRLKTREKILSSSISTLNLYKELVRGERFPEIQQIKIPVQVLIPIRDFALSPECYTLHSGICESYTEHKIDCNHWIQRIFPQYVSEKILEHVRSV</sequence>
<dbReference type="SUPFAM" id="SSF53474">
    <property type="entry name" value="alpha/beta-Hydrolases"/>
    <property type="match status" value="1"/>
</dbReference>
<reference evidence="6 7" key="1">
    <citation type="submission" date="2017-07" db="EMBL/GenBank/DDBJ databases">
        <title>Leptospira spp. isolated from tropical soils.</title>
        <authorList>
            <person name="Thibeaux R."/>
            <person name="Iraola G."/>
            <person name="Ferres I."/>
            <person name="Bierque E."/>
            <person name="Girault D."/>
            <person name="Soupe-Gilbert M.-E."/>
            <person name="Picardeau M."/>
            <person name="Goarant C."/>
        </authorList>
    </citation>
    <scope>NUCLEOTIDE SEQUENCE [LARGE SCALE GENOMIC DNA]</scope>
    <source>
        <strain evidence="5 7">FH1-B-B1</strain>
        <strain evidence="4 6">FH1-B-C1</strain>
    </source>
</reference>
<dbReference type="Pfam" id="PF00561">
    <property type="entry name" value="Abhydrolase_1"/>
    <property type="match status" value="1"/>
</dbReference>
<dbReference type="EMBL" id="NPDY01000016">
    <property type="protein sequence ID" value="PJZ68795.1"/>
    <property type="molecule type" value="Genomic_DNA"/>
</dbReference>
<keyword evidence="1 5" id="KW-0378">Hydrolase</keyword>
<dbReference type="InterPro" id="IPR000639">
    <property type="entry name" value="Epox_hydrolase-like"/>
</dbReference>
<feature type="domain" description="AB hydrolase-1" evidence="3">
    <location>
        <begin position="72"/>
        <end position="182"/>
    </location>
</feature>
<keyword evidence="6" id="KW-1185">Reference proteome</keyword>
<dbReference type="Gene3D" id="3.40.50.1820">
    <property type="entry name" value="alpha/beta hydrolase"/>
    <property type="match status" value="1"/>
</dbReference>
<dbReference type="AlphaFoldDB" id="A0A2M9ZSU2"/>
<gene>
    <name evidence="4" type="ORF">CH360_14730</name>
    <name evidence="5" type="ORF">CH373_03850</name>
</gene>
<dbReference type="GO" id="GO:0016787">
    <property type="term" value="F:hydrolase activity"/>
    <property type="evidence" value="ECO:0007669"/>
    <property type="project" value="UniProtKB-KW"/>
</dbReference>
<dbReference type="InterPro" id="IPR000073">
    <property type="entry name" value="AB_hydrolase_1"/>
</dbReference>